<dbReference type="AlphaFoldDB" id="A0A4S4KMP7"/>
<comment type="caution">
    <text evidence="2">The sequence shown here is derived from an EMBL/GenBank/DDBJ whole genome shotgun (WGS) entry which is preliminary data.</text>
</comment>
<name>A0A4S4KMP7_9APHY</name>
<sequence length="514" mass="55482">MHPFVPTILVILDPCAAIAGQKWVAPKDVRACFTSFKVDPEIKANIVDVVNKTLAFHTSVNYELLAPEPFTADVHEDLLGDLARISKQQYPSDFDLHIDMSRTLKRLNDGHCVYINSCYDSLFLTFLPIPLVLLTDSNGAQAVHIAPEAFTVASAEFADELQVWQNALPGALKGQLSSLSGAKVLLINGADPFVAVDANALITGSFQPFGTRQNSFFSSYNRADTGWSYIMGNFAQLSLPLTDSATLTIQLANSVKTETITLPYRSRIGSTAVPWTDSTSFRENNCVAIDGTNGVDINAPDTSNAKRDTATLSTVSKFRQQPKISSADARKHALNVMLDVTPLQDISLPPALTPGGVVSGSLGVSEFHLLNDGKTGVLALGSFSEDDFDTFEQTLLTGLTNLKTMGATQLIVDVSNNGGGFICIAHWLHRILAGPKSTTVPQAGLDTETRAGPLARLITKTIVANPSLDPNDELLYNPIGFAFLNNTVFPATFDWLEPPVQKIINGRQDAFSPE</sequence>
<keyword evidence="3" id="KW-1185">Reference proteome</keyword>
<gene>
    <name evidence="2" type="ORF">EW026_g2615</name>
</gene>
<evidence type="ECO:0000313" key="2">
    <source>
        <dbReference type="EMBL" id="THG99788.1"/>
    </source>
</evidence>
<dbReference type="InterPro" id="IPR029045">
    <property type="entry name" value="ClpP/crotonase-like_dom_sf"/>
</dbReference>
<evidence type="ECO:0000256" key="1">
    <source>
        <dbReference type="SAM" id="SignalP"/>
    </source>
</evidence>
<dbReference type="EMBL" id="SGPJ01000068">
    <property type="protein sequence ID" value="THG99788.1"/>
    <property type="molecule type" value="Genomic_DNA"/>
</dbReference>
<dbReference type="Gene3D" id="3.90.226.10">
    <property type="entry name" value="2-enoyl-CoA Hydratase, Chain A, domain 1"/>
    <property type="match status" value="1"/>
</dbReference>
<evidence type="ECO:0000313" key="3">
    <source>
        <dbReference type="Proteomes" id="UP000309038"/>
    </source>
</evidence>
<dbReference type="SUPFAM" id="SSF52096">
    <property type="entry name" value="ClpP/crotonase"/>
    <property type="match status" value="1"/>
</dbReference>
<reference evidence="2 3" key="1">
    <citation type="submission" date="2019-02" db="EMBL/GenBank/DDBJ databases">
        <title>Genome sequencing of the rare red list fungi Phlebia centrifuga.</title>
        <authorList>
            <person name="Buettner E."/>
            <person name="Kellner H."/>
        </authorList>
    </citation>
    <scope>NUCLEOTIDE SEQUENCE [LARGE SCALE GENOMIC DNA]</scope>
    <source>
        <strain evidence="2 3">DSM 108282</strain>
    </source>
</reference>
<accession>A0A4S4KMP7</accession>
<protein>
    <submittedName>
        <fullName evidence="2">Uncharacterized protein</fullName>
    </submittedName>
</protein>
<dbReference type="PANTHER" id="PTHR37049">
    <property type="entry name" value="PEPTIDASE S41 FAMILY PROTEIN"/>
    <property type="match status" value="1"/>
</dbReference>
<feature type="signal peptide" evidence="1">
    <location>
        <begin position="1"/>
        <end position="17"/>
    </location>
</feature>
<dbReference type="Proteomes" id="UP000309038">
    <property type="component" value="Unassembled WGS sequence"/>
</dbReference>
<dbReference type="PANTHER" id="PTHR37049:SF4">
    <property type="entry name" value="RHODANESE DOMAIN-CONTAINING PROTEIN"/>
    <property type="match status" value="1"/>
</dbReference>
<keyword evidence="1" id="KW-0732">Signal</keyword>
<organism evidence="2 3">
    <name type="scientific">Hermanssonia centrifuga</name>
    <dbReference type="NCBI Taxonomy" id="98765"/>
    <lineage>
        <taxon>Eukaryota</taxon>
        <taxon>Fungi</taxon>
        <taxon>Dikarya</taxon>
        <taxon>Basidiomycota</taxon>
        <taxon>Agaricomycotina</taxon>
        <taxon>Agaricomycetes</taxon>
        <taxon>Polyporales</taxon>
        <taxon>Meruliaceae</taxon>
        <taxon>Hermanssonia</taxon>
    </lineage>
</organism>
<proteinExistence type="predicted"/>
<dbReference type="InterPro" id="IPR052766">
    <property type="entry name" value="S41A_metabolite_peptidase"/>
</dbReference>
<feature type="chain" id="PRO_5020807040" evidence="1">
    <location>
        <begin position="18"/>
        <end position="514"/>
    </location>
</feature>